<organism evidence="17 18">
    <name type="scientific">Rhizoctonia solani</name>
    <dbReference type="NCBI Taxonomy" id="456999"/>
    <lineage>
        <taxon>Eukaryota</taxon>
        <taxon>Fungi</taxon>
        <taxon>Dikarya</taxon>
        <taxon>Basidiomycota</taxon>
        <taxon>Agaricomycotina</taxon>
        <taxon>Agaricomycetes</taxon>
        <taxon>Cantharellales</taxon>
        <taxon>Ceratobasidiaceae</taxon>
        <taxon>Rhizoctonia</taxon>
    </lineage>
</organism>
<keyword evidence="13" id="KW-0539">Nucleus</keyword>
<evidence type="ECO:0000256" key="6">
    <source>
        <dbReference type="ARBA" id="ARBA00022454"/>
    </source>
</evidence>
<accession>A0A8H3C2A3</accession>
<dbReference type="InterPro" id="IPR013964">
    <property type="entry name" value="DASH_Ask1"/>
</dbReference>
<comment type="similarity">
    <text evidence="4">Belongs to the DASH complex ASK1 family.</text>
</comment>
<feature type="compositionally biased region" description="Low complexity" evidence="16">
    <location>
        <begin position="229"/>
        <end position="247"/>
    </location>
</feature>
<comment type="subcellular location">
    <subcellularLocation>
        <location evidence="3">Chromosome</location>
        <location evidence="3">Centromere</location>
        <location evidence="3">Kinetochore</location>
    </subcellularLocation>
    <subcellularLocation>
        <location evidence="2">Cytoplasm</location>
        <location evidence="2">Cytoskeleton</location>
        <location evidence="2">Spindle</location>
    </subcellularLocation>
    <subcellularLocation>
        <location evidence="1">Nucleus</location>
    </subcellularLocation>
</comment>
<feature type="region of interest" description="Disordered" evidence="16">
    <location>
        <begin position="479"/>
        <end position="520"/>
    </location>
</feature>
<keyword evidence="6" id="KW-0158">Chromosome</keyword>
<feature type="compositionally biased region" description="Polar residues" evidence="16">
    <location>
        <begin position="198"/>
        <end position="207"/>
    </location>
</feature>
<dbReference type="GO" id="GO:0072686">
    <property type="term" value="C:mitotic spindle"/>
    <property type="evidence" value="ECO:0007669"/>
    <property type="project" value="InterPro"/>
</dbReference>
<dbReference type="GO" id="GO:0008608">
    <property type="term" value="P:attachment of spindle microtubules to kinetochore"/>
    <property type="evidence" value="ECO:0007669"/>
    <property type="project" value="InterPro"/>
</dbReference>
<feature type="compositionally biased region" description="Polar residues" evidence="16">
    <location>
        <begin position="428"/>
        <end position="451"/>
    </location>
</feature>
<dbReference type="GO" id="GO:0044732">
    <property type="term" value="C:mitotic spindle pole body"/>
    <property type="evidence" value="ECO:0007669"/>
    <property type="project" value="TreeGrafter"/>
</dbReference>
<dbReference type="GO" id="GO:0051301">
    <property type="term" value="P:cell division"/>
    <property type="evidence" value="ECO:0007669"/>
    <property type="project" value="UniProtKB-KW"/>
</dbReference>
<evidence type="ECO:0000256" key="15">
    <source>
        <dbReference type="ARBA" id="ARBA00023328"/>
    </source>
</evidence>
<feature type="region of interest" description="Disordered" evidence="16">
    <location>
        <begin position="102"/>
        <end position="130"/>
    </location>
</feature>
<evidence type="ECO:0000256" key="4">
    <source>
        <dbReference type="ARBA" id="ARBA00010731"/>
    </source>
</evidence>
<feature type="compositionally biased region" description="Basic and acidic residues" evidence="16">
    <location>
        <begin position="109"/>
        <end position="119"/>
    </location>
</feature>
<evidence type="ECO:0000256" key="7">
    <source>
        <dbReference type="ARBA" id="ARBA00022490"/>
    </source>
</evidence>
<evidence type="ECO:0000256" key="5">
    <source>
        <dbReference type="ARBA" id="ARBA00014520"/>
    </source>
</evidence>
<evidence type="ECO:0000256" key="8">
    <source>
        <dbReference type="ARBA" id="ARBA00022618"/>
    </source>
</evidence>
<dbReference type="Proteomes" id="UP000663861">
    <property type="component" value="Unassembled WGS sequence"/>
</dbReference>
<feature type="compositionally biased region" description="Low complexity" evidence="16">
    <location>
        <begin position="379"/>
        <end position="392"/>
    </location>
</feature>
<feature type="region of interest" description="Disordered" evidence="16">
    <location>
        <begin position="620"/>
        <end position="639"/>
    </location>
</feature>
<dbReference type="GO" id="GO:0042729">
    <property type="term" value="C:DASH complex"/>
    <property type="evidence" value="ECO:0007669"/>
    <property type="project" value="InterPro"/>
</dbReference>
<evidence type="ECO:0000256" key="13">
    <source>
        <dbReference type="ARBA" id="ARBA00023242"/>
    </source>
</evidence>
<feature type="compositionally biased region" description="Polar residues" evidence="16">
    <location>
        <begin position="304"/>
        <end position="319"/>
    </location>
</feature>
<feature type="compositionally biased region" description="Basic and acidic residues" evidence="16">
    <location>
        <begin position="480"/>
        <end position="495"/>
    </location>
</feature>
<keyword evidence="8" id="KW-0132">Cell division</keyword>
<evidence type="ECO:0000256" key="16">
    <source>
        <dbReference type="SAM" id="MobiDB-lite"/>
    </source>
</evidence>
<evidence type="ECO:0000256" key="3">
    <source>
        <dbReference type="ARBA" id="ARBA00004629"/>
    </source>
</evidence>
<feature type="region of interest" description="Disordered" evidence="16">
    <location>
        <begin position="415"/>
        <end position="455"/>
    </location>
</feature>
<dbReference type="GO" id="GO:0005874">
    <property type="term" value="C:microtubule"/>
    <property type="evidence" value="ECO:0007669"/>
    <property type="project" value="UniProtKB-KW"/>
</dbReference>
<feature type="region of interest" description="Disordered" evidence="16">
    <location>
        <begin position="366"/>
        <end position="397"/>
    </location>
</feature>
<keyword evidence="7" id="KW-0963">Cytoplasm</keyword>
<evidence type="ECO:0000256" key="9">
    <source>
        <dbReference type="ARBA" id="ARBA00022701"/>
    </source>
</evidence>
<evidence type="ECO:0000256" key="11">
    <source>
        <dbReference type="ARBA" id="ARBA00022838"/>
    </source>
</evidence>
<keyword evidence="15" id="KW-0137">Centromere</keyword>
<keyword evidence="11" id="KW-0995">Kinetochore</keyword>
<dbReference type="Pfam" id="PF08655">
    <property type="entry name" value="DASH_Ask1"/>
    <property type="match status" value="1"/>
</dbReference>
<evidence type="ECO:0000313" key="17">
    <source>
        <dbReference type="EMBL" id="CAE6473143.1"/>
    </source>
</evidence>
<dbReference type="PANTHER" id="PTHR28200:SF1">
    <property type="entry name" value="DASH COMPLEX SUBUNIT ASK1"/>
    <property type="match status" value="1"/>
</dbReference>
<keyword evidence="9" id="KW-0493">Microtubule</keyword>
<sequence>MPEDALDASWQPTPDPRDIVIPGVDPDLPITVQTEQIDQLITLKLQNIDKNFAKCHQIITTKILPSLKKYSAGSQPTRDAAKFWRGFFEAAAQIRVSVEEEGVSTLGERTPHEASEDANRTAQPAQVYHDETTDGSDITFRRGAVSSTPQVQKFSHVADSVERSVNTNDSWVERSVESPFERFDRQLKDLAFEDDQDTQSSVQSVTAPTAGAPRGGKPLPIPQFESEESSISSHNMSSHQPSTSSSSIMFAIPDPTPQPARTAPSPKGKNRRKSAGRDLRHEVLKTNLMNTAKPGSRWNGITDLRSNASMSEPTVSTLPDESFEDEITHKPHIPLQPYSPTRNRETLQRTPSKQAAAMLVRNALSRAGGSDRSITSGDASAISSVAPSTSSSTRNYGAAQSSVSSASTLGSKPNPIPGLFGLSPEDLQGSSLFGGSKLQQSDSQPGKSTGPSKHVYAEESPLKWQDDSGLVSAASYHIPRHIDTGEDESFDRSRSTDSSFDNDETEYGGYNQPRWTDDGDRYSSGEHGFEEDDETIFGARRVSSAPVQAGSGGAAIGTRPSNMFALPDVTATYYGGRLARRVSSAPVQAGSGGAAIGTRPSNMFALPDVTATYYGGRLEDAAGEESPTPWARSAAGRGR</sequence>
<dbReference type="AlphaFoldDB" id="A0A8H3C2A3"/>
<proteinExistence type="inferred from homology"/>
<keyword evidence="12" id="KW-0206">Cytoskeleton</keyword>
<dbReference type="PANTHER" id="PTHR28200">
    <property type="entry name" value="DASH COMPLEX SUBUNIT ASK1"/>
    <property type="match status" value="1"/>
</dbReference>
<feature type="region of interest" description="Disordered" evidence="16">
    <location>
        <begin position="193"/>
        <end position="353"/>
    </location>
</feature>
<reference evidence="17" key="1">
    <citation type="submission" date="2021-01" db="EMBL/GenBank/DDBJ databases">
        <authorList>
            <person name="Kaushik A."/>
        </authorList>
    </citation>
    <scope>NUCLEOTIDE SEQUENCE</scope>
    <source>
        <strain evidence="17">AG4-RS23</strain>
    </source>
</reference>
<evidence type="ECO:0000313" key="18">
    <source>
        <dbReference type="Proteomes" id="UP000663861"/>
    </source>
</evidence>
<protein>
    <recommendedName>
        <fullName evidence="5">DASH complex subunit ASK1</fullName>
    </recommendedName>
</protein>
<keyword evidence="14" id="KW-0131">Cell cycle</keyword>
<feature type="compositionally biased region" description="Basic and acidic residues" evidence="16">
    <location>
        <begin position="275"/>
        <end position="284"/>
    </location>
</feature>
<evidence type="ECO:0000256" key="14">
    <source>
        <dbReference type="ARBA" id="ARBA00023306"/>
    </source>
</evidence>
<evidence type="ECO:0000256" key="2">
    <source>
        <dbReference type="ARBA" id="ARBA00004186"/>
    </source>
</evidence>
<gene>
    <name evidence="17" type="ORF">RDB_LOCUS85996</name>
</gene>
<keyword evidence="10" id="KW-0498">Mitosis</keyword>
<evidence type="ECO:0000256" key="12">
    <source>
        <dbReference type="ARBA" id="ARBA00023212"/>
    </source>
</evidence>
<dbReference type="EMBL" id="CAJMWY010001675">
    <property type="protein sequence ID" value="CAE6473143.1"/>
    <property type="molecule type" value="Genomic_DNA"/>
</dbReference>
<name>A0A8H3C2A3_9AGAM</name>
<evidence type="ECO:0000256" key="10">
    <source>
        <dbReference type="ARBA" id="ARBA00022776"/>
    </source>
</evidence>
<evidence type="ECO:0000256" key="1">
    <source>
        <dbReference type="ARBA" id="ARBA00004123"/>
    </source>
</evidence>
<comment type="caution">
    <text evidence="17">The sequence shown here is derived from an EMBL/GenBank/DDBJ whole genome shotgun (WGS) entry which is preliminary data.</text>
</comment>